<dbReference type="Proteomes" id="UP000062998">
    <property type="component" value="Unassembled WGS sequence"/>
</dbReference>
<reference evidence="7 8" key="1">
    <citation type="submission" date="2015-11" db="EMBL/GenBank/DDBJ databases">
        <title>Expanding the genomic diversity of Burkholderia species for the development of highly accurate diagnostics.</title>
        <authorList>
            <person name="Sahl J."/>
            <person name="Keim P."/>
            <person name="Wagner D."/>
        </authorList>
    </citation>
    <scope>NUCLEOTIDE SEQUENCE [LARGE SCALE GENOMIC DNA]</scope>
    <source>
        <strain evidence="7 8">MSMB2167WGS</strain>
    </source>
</reference>
<feature type="domain" description="Squalene cyclase N-terminal" evidence="6">
    <location>
        <begin position="22"/>
        <end position="307"/>
    </location>
</feature>
<dbReference type="NCBIfam" id="TIGR01787">
    <property type="entry name" value="squalene_cyclas"/>
    <property type="match status" value="1"/>
</dbReference>
<dbReference type="CDD" id="cd02892">
    <property type="entry name" value="SQCY_1"/>
    <property type="match status" value="1"/>
</dbReference>
<comment type="pathway">
    <text evidence="1">Secondary metabolite biosynthesis; hopanoid biosynthesis.</text>
</comment>
<dbReference type="GO" id="GO:0016104">
    <property type="term" value="P:triterpenoid biosynthetic process"/>
    <property type="evidence" value="ECO:0007669"/>
    <property type="project" value="InterPro"/>
</dbReference>
<feature type="domain" description="Squalene cyclase C-terminal" evidence="5">
    <location>
        <begin position="318"/>
        <end position="657"/>
    </location>
</feature>
<evidence type="ECO:0000313" key="7">
    <source>
        <dbReference type="EMBL" id="KWE07216.1"/>
    </source>
</evidence>
<comment type="similarity">
    <text evidence="2">Belongs to the terpene cyclase/mutase family.</text>
</comment>
<comment type="caution">
    <text evidence="7">The sequence shown here is derived from an EMBL/GenBank/DDBJ whole genome shotgun (WGS) entry which is preliminary data.</text>
</comment>
<dbReference type="GO" id="GO:0016866">
    <property type="term" value="F:intramolecular transferase activity"/>
    <property type="evidence" value="ECO:0007669"/>
    <property type="project" value="InterPro"/>
</dbReference>
<evidence type="ECO:0000256" key="2">
    <source>
        <dbReference type="ARBA" id="ARBA00009755"/>
    </source>
</evidence>
<dbReference type="PANTHER" id="PTHR11764">
    <property type="entry name" value="TERPENE CYCLASE/MUTASE FAMILY MEMBER"/>
    <property type="match status" value="1"/>
</dbReference>
<gene>
    <name evidence="7" type="ORF">WL73_10165</name>
</gene>
<keyword evidence="3" id="KW-0677">Repeat</keyword>
<evidence type="ECO:0000256" key="4">
    <source>
        <dbReference type="ARBA" id="ARBA00023235"/>
    </source>
</evidence>
<organism evidence="7 8">
    <name type="scientific">Burkholderia ubonensis</name>
    <dbReference type="NCBI Taxonomy" id="101571"/>
    <lineage>
        <taxon>Bacteria</taxon>
        <taxon>Pseudomonadati</taxon>
        <taxon>Pseudomonadota</taxon>
        <taxon>Betaproteobacteria</taxon>
        <taxon>Burkholderiales</taxon>
        <taxon>Burkholderiaceae</taxon>
        <taxon>Burkholderia</taxon>
        <taxon>Burkholderia cepacia complex</taxon>
    </lineage>
</organism>
<evidence type="ECO:0000256" key="1">
    <source>
        <dbReference type="ARBA" id="ARBA00004999"/>
    </source>
</evidence>
<dbReference type="SUPFAM" id="SSF48239">
    <property type="entry name" value="Terpenoid cyclases/Protein prenyltransferases"/>
    <property type="match status" value="3"/>
</dbReference>
<sequence>MIRAMKPNHAFSPSVLDAAILRGRDALSDLQQPDGSWCFELESDATITAEYILMMHFMDKIDEVRQAQMARYLRAIQRVETHGAWDLYVDGAPDISCSVKAYFALKAAGDSEHAPHMIRAREAILKLGGAARSNVFTRILLATFGQVPWRAAPFMPVEFVLFPKWVPISMYKVAYWARTTMVPLLVLCSLRARARNPRNVSIAELFVTPPDEERHYFPPAKGMRRLFLALDRTVRHLEPLLPRRLRQRTIRHAEAWCAERMNGEDGLGGIFPPIVYSYQMMEVLGYPEDHPLRRDCEDALEKLLVTRADGSVYCQPCLSPVWDTAWSTMALEQARGVTPAAPDAQVSDRDLDARIARAYDWLATRQVNDLEGDWRENARPGTQPGGWAFQYANPYYPDIDDSAVVTAMLDRRGRAQARASGENPYAERVTRALDWMRGLQSRNGGFGAFDADCDRLYLNAIPFADHGALLDPPTEDVSGRVLLCFGVTKRPADRAAAARAIEYVKRTQQPDGSWWGRWGTNYLYGTWSVLAGLALSGEDKSQPYIARALDWLRAHQHADGGWGETNDSYADPQLRATNYGESTSNCTAWALLAQMAFGDWQSDSVRRGIAYLLSVQQDDGFWWHRSHNAPGFPRIFYLKYHGYTAYFPLWALARYRRLASAQAATSAPGPGTAATIADPAVA</sequence>
<protein>
    <submittedName>
        <fullName evidence="7">Squalene--hopene cyclase</fullName>
    </submittedName>
</protein>
<name>A0A107FTV3_9BURK</name>
<dbReference type="InterPro" id="IPR008930">
    <property type="entry name" value="Terpenoid_cyclase/PrenylTrfase"/>
</dbReference>
<evidence type="ECO:0000313" key="8">
    <source>
        <dbReference type="Proteomes" id="UP000062998"/>
    </source>
</evidence>
<accession>A0A107FTV3</accession>
<dbReference type="AlphaFoldDB" id="A0A107FTV3"/>
<dbReference type="Pfam" id="PF13243">
    <property type="entry name" value="SQHop_cyclase_C"/>
    <property type="match status" value="1"/>
</dbReference>
<dbReference type="Pfam" id="PF13249">
    <property type="entry name" value="SQHop_cyclase_N"/>
    <property type="match status" value="1"/>
</dbReference>
<dbReference type="InterPro" id="IPR018333">
    <property type="entry name" value="Squalene_cyclase"/>
</dbReference>
<evidence type="ECO:0000259" key="5">
    <source>
        <dbReference type="Pfam" id="PF13243"/>
    </source>
</evidence>
<dbReference type="EMBL" id="LPIX01000035">
    <property type="protein sequence ID" value="KWE07216.1"/>
    <property type="molecule type" value="Genomic_DNA"/>
</dbReference>
<evidence type="ECO:0000259" key="6">
    <source>
        <dbReference type="Pfam" id="PF13249"/>
    </source>
</evidence>
<dbReference type="UniPathway" id="UPA00337"/>
<dbReference type="InterPro" id="IPR032696">
    <property type="entry name" value="SQ_cyclase_C"/>
</dbReference>
<dbReference type="InterPro" id="IPR032697">
    <property type="entry name" value="SQ_cyclase_N"/>
</dbReference>
<dbReference type="Gene3D" id="1.50.10.20">
    <property type="match status" value="2"/>
</dbReference>
<evidence type="ECO:0000256" key="3">
    <source>
        <dbReference type="ARBA" id="ARBA00022737"/>
    </source>
</evidence>
<dbReference type="InterPro" id="IPR006400">
    <property type="entry name" value="Hopene-cyclase"/>
</dbReference>
<dbReference type="GO" id="GO:0005811">
    <property type="term" value="C:lipid droplet"/>
    <property type="evidence" value="ECO:0007669"/>
    <property type="project" value="InterPro"/>
</dbReference>
<dbReference type="NCBIfam" id="TIGR01507">
    <property type="entry name" value="hopene_cyclase"/>
    <property type="match status" value="1"/>
</dbReference>
<dbReference type="SFLD" id="SFLDG01016">
    <property type="entry name" value="Prenyltransferase_Like_2"/>
    <property type="match status" value="1"/>
</dbReference>
<dbReference type="PANTHER" id="PTHR11764:SF20">
    <property type="entry name" value="LANOSTEROL SYNTHASE"/>
    <property type="match status" value="1"/>
</dbReference>
<proteinExistence type="inferred from homology"/>
<keyword evidence="4" id="KW-0413">Isomerase</keyword>